<reference evidence="1 2" key="1">
    <citation type="submission" date="2021-02" db="EMBL/GenBank/DDBJ databases">
        <authorList>
            <person name="Han P."/>
        </authorList>
    </citation>
    <scope>NUCLEOTIDE SEQUENCE [LARGE SCALE GENOMIC DNA]</scope>
    <source>
        <strain evidence="1">Candidatus Nitrospira sp. ZN2</strain>
    </source>
</reference>
<gene>
    <name evidence="1" type="ORF">NSPZN2_40323</name>
</gene>
<sequence length="59" mass="6329">MAGESTKPIERWIANVVTMCCDCKVSGTGPQWIEPQAQTFIDFATSGITVRGGALLRAD</sequence>
<organism evidence="1 2">
    <name type="scientific">Nitrospira defluvii</name>
    <dbReference type="NCBI Taxonomy" id="330214"/>
    <lineage>
        <taxon>Bacteria</taxon>
        <taxon>Pseudomonadati</taxon>
        <taxon>Nitrospirota</taxon>
        <taxon>Nitrospiria</taxon>
        <taxon>Nitrospirales</taxon>
        <taxon>Nitrospiraceae</taxon>
        <taxon>Nitrospira</taxon>
    </lineage>
</organism>
<evidence type="ECO:0000313" key="1">
    <source>
        <dbReference type="EMBL" id="CAE6771789.1"/>
    </source>
</evidence>
<dbReference type="Proteomes" id="UP000675880">
    <property type="component" value="Unassembled WGS sequence"/>
</dbReference>
<protein>
    <submittedName>
        <fullName evidence="1">Uncharacterized protein</fullName>
    </submittedName>
</protein>
<comment type="caution">
    <text evidence="1">The sequence shown here is derived from an EMBL/GenBank/DDBJ whole genome shotgun (WGS) entry which is preliminary data.</text>
</comment>
<proteinExistence type="predicted"/>
<evidence type="ECO:0000313" key="2">
    <source>
        <dbReference type="Proteomes" id="UP000675880"/>
    </source>
</evidence>
<keyword evidence="2" id="KW-1185">Reference proteome</keyword>
<name>A0ABM8RU19_9BACT</name>
<accession>A0ABM8RU19</accession>
<dbReference type="EMBL" id="CAJNBJ010000017">
    <property type="protein sequence ID" value="CAE6771789.1"/>
    <property type="molecule type" value="Genomic_DNA"/>
</dbReference>